<gene>
    <name evidence="2" type="ORF">CCON33237_0413</name>
</gene>
<sequence length="172" mass="19363">MRKIALFLAIFISCFGYELGELKNIVKTDGVSGNFTQTKSLAGFNKSIKSSGEFRLEKGGLYWDTLEPVTSKIFINKNGIFKNENGKLEKTSANFDEKLFLAIISLDESELMREFDIKTGGSLKEWSIELSPKNLLFKQIFKTIKISGDKAVKKIELDEVSGDKTLNEFSIK</sequence>
<evidence type="ECO:0000256" key="1">
    <source>
        <dbReference type="ARBA" id="ARBA00022729"/>
    </source>
</evidence>
<proteinExistence type="predicted"/>
<dbReference type="AlphaFoldDB" id="A0A0M4SSA9"/>
<organism evidence="2 3">
    <name type="scientific">Campylobacter concisus</name>
    <dbReference type="NCBI Taxonomy" id="199"/>
    <lineage>
        <taxon>Bacteria</taxon>
        <taxon>Pseudomonadati</taxon>
        <taxon>Campylobacterota</taxon>
        <taxon>Epsilonproteobacteria</taxon>
        <taxon>Campylobacterales</taxon>
        <taxon>Campylobacteraceae</taxon>
        <taxon>Campylobacter</taxon>
    </lineage>
</organism>
<evidence type="ECO:0000313" key="3">
    <source>
        <dbReference type="Proteomes" id="UP000066049"/>
    </source>
</evidence>
<evidence type="ECO:0000313" key="2">
    <source>
        <dbReference type="EMBL" id="ALF47120.1"/>
    </source>
</evidence>
<protein>
    <submittedName>
        <fullName evidence="2">Putative outer membrane lipoprotein carrier protein LolA</fullName>
    </submittedName>
</protein>
<accession>A0A0M4SSA9</accession>
<dbReference type="Pfam" id="PF03548">
    <property type="entry name" value="LolA"/>
    <property type="match status" value="1"/>
</dbReference>
<keyword evidence="2" id="KW-0449">Lipoprotein</keyword>
<dbReference type="CDD" id="cd16325">
    <property type="entry name" value="LolA"/>
    <property type="match status" value="1"/>
</dbReference>
<dbReference type="InterPro" id="IPR029046">
    <property type="entry name" value="LolA/LolB/LppX"/>
</dbReference>
<dbReference type="RefSeq" id="WP_054196187.1">
    <property type="nucleotide sequence ID" value="NZ_CABMKQ010000002.1"/>
</dbReference>
<name>A0A0M4SSA9_9BACT</name>
<dbReference type="PATRIC" id="fig|199.248.peg.437"/>
<reference evidence="3" key="1">
    <citation type="submission" date="2015-08" db="EMBL/GenBank/DDBJ databases">
        <title>Comparative genomics of the Campylobacter concisus group.</title>
        <authorList>
            <person name="Miller W.G."/>
            <person name="Yee E."/>
            <person name="Chapman M.H."/>
            <person name="Huynh S."/>
            <person name="Bono J.L."/>
            <person name="On S.L.W."/>
            <person name="St Leger J."/>
            <person name="Foster G."/>
            <person name="Parker C.T."/>
        </authorList>
    </citation>
    <scope>NUCLEOTIDE SEQUENCE [LARGE SCALE GENOMIC DNA]</scope>
    <source>
        <strain evidence="3">ATCC 33237</strain>
    </source>
</reference>
<dbReference type="GeneID" id="28662082"/>
<dbReference type="Gene3D" id="2.50.20.10">
    <property type="entry name" value="Lipoprotein localisation LolA/LolB/LppX"/>
    <property type="match status" value="1"/>
</dbReference>
<keyword evidence="1" id="KW-0732">Signal</keyword>
<dbReference type="Proteomes" id="UP000066049">
    <property type="component" value="Chromosome"/>
</dbReference>
<dbReference type="SUPFAM" id="SSF89392">
    <property type="entry name" value="Prokaryotic lipoproteins and lipoprotein localization factors"/>
    <property type="match status" value="1"/>
</dbReference>
<dbReference type="EMBL" id="CP012541">
    <property type="protein sequence ID" value="ALF47120.1"/>
    <property type="molecule type" value="Genomic_DNA"/>
</dbReference>
<dbReference type="KEGG" id="ccoc:CCON33237_0413"/>
<dbReference type="InterPro" id="IPR004564">
    <property type="entry name" value="OM_lipoprot_carrier_LolA-like"/>
</dbReference>